<dbReference type="Pfam" id="PF20145">
    <property type="entry name" value="ARMET_N"/>
    <property type="match status" value="1"/>
</dbReference>
<evidence type="ECO:0000259" key="10">
    <source>
        <dbReference type="Pfam" id="PF20145"/>
    </source>
</evidence>
<comment type="similarity">
    <text evidence="2">Belongs to the ARMET family.</text>
</comment>
<dbReference type="PANTHER" id="PTHR12990:SF5">
    <property type="entry name" value="MESENCEPHALIC ASTROCYTE-DERIVED NEUROTROPHIC FACTOR HOMOLOG"/>
    <property type="match status" value="1"/>
</dbReference>
<comment type="subcellular location">
    <subcellularLocation>
        <location evidence="1">Secreted</location>
    </subcellularLocation>
</comment>
<keyword evidence="4" id="KW-0964">Secreted</keyword>
<dbReference type="OMA" id="WSMPADK"/>
<feature type="signal peptide" evidence="8">
    <location>
        <begin position="1"/>
        <end position="19"/>
    </location>
</feature>
<protein>
    <recommendedName>
        <fullName evidence="3">Mesencephalic astrocyte-derived neurotrophic factor homolog</fullName>
    </recommendedName>
    <alternativeName>
        <fullName evidence="7">MANF/CDNF-like protein</fullName>
    </alternativeName>
</protein>
<dbReference type="Proteomes" id="UP000007879">
    <property type="component" value="Unassembled WGS sequence"/>
</dbReference>
<evidence type="ECO:0000256" key="4">
    <source>
        <dbReference type="ARBA" id="ARBA00022525"/>
    </source>
</evidence>
<dbReference type="AlphaFoldDB" id="A0A1X7TYG8"/>
<evidence type="ECO:0000256" key="6">
    <source>
        <dbReference type="ARBA" id="ARBA00023157"/>
    </source>
</evidence>
<evidence type="ECO:0000256" key="2">
    <source>
        <dbReference type="ARBA" id="ARBA00005617"/>
    </source>
</evidence>
<dbReference type="eggNOG" id="KOG4154">
    <property type="taxonomic scope" value="Eukaryota"/>
</dbReference>
<dbReference type="EnsemblMetazoa" id="XM_003389462.3">
    <property type="protein sequence ID" value="XP_003389510.1"/>
    <property type="gene ID" value="LOC100641309"/>
</dbReference>
<dbReference type="InterPro" id="IPR045332">
    <property type="entry name" value="ARMET_N"/>
</dbReference>
<proteinExistence type="inferred from homology"/>
<dbReference type="InterPro" id="IPR045333">
    <property type="entry name" value="ARMET-like"/>
</dbReference>
<evidence type="ECO:0000256" key="1">
    <source>
        <dbReference type="ARBA" id="ARBA00004613"/>
    </source>
</evidence>
<feature type="domain" description="ARMET C-terminal" evidence="9">
    <location>
        <begin position="121"/>
        <end position="162"/>
    </location>
</feature>
<gene>
    <name evidence="11" type="primary">100641309</name>
</gene>
<evidence type="ECO:0000259" key="9">
    <source>
        <dbReference type="Pfam" id="PF10208"/>
    </source>
</evidence>
<dbReference type="GO" id="GO:0005576">
    <property type="term" value="C:extracellular region"/>
    <property type="evidence" value="ECO:0007669"/>
    <property type="project" value="UniProtKB-SubCell"/>
</dbReference>
<evidence type="ECO:0000256" key="5">
    <source>
        <dbReference type="ARBA" id="ARBA00022729"/>
    </source>
</evidence>
<keyword evidence="5 8" id="KW-0732">Signal</keyword>
<reference evidence="12" key="1">
    <citation type="journal article" date="2010" name="Nature">
        <title>The Amphimedon queenslandica genome and the evolution of animal complexity.</title>
        <authorList>
            <person name="Srivastava M."/>
            <person name="Simakov O."/>
            <person name="Chapman J."/>
            <person name="Fahey B."/>
            <person name="Gauthier M.E."/>
            <person name="Mitros T."/>
            <person name="Richards G.S."/>
            <person name="Conaco C."/>
            <person name="Dacre M."/>
            <person name="Hellsten U."/>
            <person name="Larroux C."/>
            <person name="Putnam N.H."/>
            <person name="Stanke M."/>
            <person name="Adamska M."/>
            <person name="Darling A."/>
            <person name="Degnan S.M."/>
            <person name="Oakley T.H."/>
            <person name="Plachetzki D.C."/>
            <person name="Zhai Y."/>
            <person name="Adamski M."/>
            <person name="Calcino A."/>
            <person name="Cummins S.F."/>
            <person name="Goodstein D.M."/>
            <person name="Harris C."/>
            <person name="Jackson D.J."/>
            <person name="Leys S.P."/>
            <person name="Shu S."/>
            <person name="Woodcroft B.J."/>
            <person name="Vervoort M."/>
            <person name="Kosik K.S."/>
            <person name="Manning G."/>
            <person name="Degnan B.M."/>
            <person name="Rokhsar D.S."/>
        </authorList>
    </citation>
    <scope>NUCLEOTIDE SEQUENCE [LARGE SCALE GENOMIC DNA]</scope>
</reference>
<evidence type="ECO:0000256" key="8">
    <source>
        <dbReference type="SAM" id="SignalP"/>
    </source>
</evidence>
<dbReference type="Gene3D" id="1.10.720.30">
    <property type="entry name" value="SAP domain"/>
    <property type="match status" value="1"/>
</dbReference>
<feature type="chain" id="PRO_5010878480" description="Mesencephalic astrocyte-derived neurotrophic factor homolog" evidence="8">
    <location>
        <begin position="20"/>
        <end position="165"/>
    </location>
</feature>
<keyword evidence="6" id="KW-1015">Disulfide bond</keyword>
<reference evidence="11" key="2">
    <citation type="submission" date="2017-05" db="UniProtKB">
        <authorList>
            <consortium name="EnsemblMetazoa"/>
        </authorList>
    </citation>
    <scope>IDENTIFICATION</scope>
</reference>
<dbReference type="Gene3D" id="1.10.225.10">
    <property type="entry name" value="Saposin-like"/>
    <property type="match status" value="1"/>
</dbReference>
<dbReference type="Pfam" id="PF10208">
    <property type="entry name" value="ARMET_C"/>
    <property type="match status" value="1"/>
</dbReference>
<dbReference type="PANTHER" id="PTHR12990">
    <property type="entry name" value="ARMET-LIKE PROTEIN"/>
    <property type="match status" value="1"/>
</dbReference>
<accession>A0A1X7TYG8</accession>
<dbReference type="KEGG" id="aqu:100641309"/>
<dbReference type="InterPro" id="IPR036361">
    <property type="entry name" value="SAP_dom_sf"/>
</dbReference>
<dbReference type="InterPro" id="IPR019345">
    <property type="entry name" value="ARMET_C"/>
</dbReference>
<evidence type="ECO:0000313" key="11">
    <source>
        <dbReference type="EnsemblMetazoa" id="Aqu2.1.20342_001"/>
    </source>
</evidence>
<dbReference type="OrthoDB" id="5597848at2759"/>
<organism evidence="11">
    <name type="scientific">Amphimedon queenslandica</name>
    <name type="common">Sponge</name>
    <dbReference type="NCBI Taxonomy" id="400682"/>
    <lineage>
        <taxon>Eukaryota</taxon>
        <taxon>Metazoa</taxon>
        <taxon>Porifera</taxon>
        <taxon>Demospongiae</taxon>
        <taxon>Heteroscleromorpha</taxon>
        <taxon>Haplosclerida</taxon>
        <taxon>Niphatidae</taxon>
        <taxon>Amphimedon</taxon>
    </lineage>
</organism>
<evidence type="ECO:0000256" key="3">
    <source>
        <dbReference type="ARBA" id="ARBA00014267"/>
    </source>
</evidence>
<dbReference type="EnsemblMetazoa" id="Aqu2.1.20342_001">
    <property type="protein sequence ID" value="Aqu2.1.20342_001"/>
    <property type="gene ID" value="Aqu2.1.20342"/>
</dbReference>
<sequence>MKGPLVLLCLAVAVSYIEATSDCPVCVGVLTKFQEYAGKDVEDMEKSEAALIKFCKTLKGKEDSFCYYIGASETSATRIIGQVTKPLSYGKPVEKICKDLKKKDTQICELKYEEKIDISNIDLWTLPVKKLKKILTGWGEHCKGCLEKSDLIAKINQVKDSHLEL</sequence>
<keyword evidence="12" id="KW-1185">Reference proteome</keyword>
<evidence type="ECO:0000313" key="12">
    <source>
        <dbReference type="Proteomes" id="UP000007879"/>
    </source>
</evidence>
<dbReference type="STRING" id="400682.A0A1X7TYG8"/>
<feature type="domain" description="ARMET N-terminal" evidence="10">
    <location>
        <begin position="22"/>
        <end position="116"/>
    </location>
</feature>
<dbReference type="SUPFAM" id="SSF68906">
    <property type="entry name" value="SAP domain"/>
    <property type="match status" value="1"/>
</dbReference>
<dbReference type="InParanoid" id="A0A1X7TYG8"/>
<name>A0A1X7TYG8_AMPQE</name>
<evidence type="ECO:0000256" key="7">
    <source>
        <dbReference type="ARBA" id="ARBA00032923"/>
    </source>
</evidence>